<dbReference type="RefSeq" id="WP_406794747.1">
    <property type="nucleotide sequence ID" value="NZ_JBJHZX010000074.1"/>
</dbReference>
<dbReference type="SUPFAM" id="SSF49899">
    <property type="entry name" value="Concanavalin A-like lectins/glucanases"/>
    <property type="match status" value="1"/>
</dbReference>
<evidence type="ECO:0000313" key="3">
    <source>
        <dbReference type="EMBL" id="MFL0198638.1"/>
    </source>
</evidence>
<protein>
    <submittedName>
        <fullName evidence="3">G1 family glutamic endopeptidase</fullName>
    </submittedName>
</protein>
<dbReference type="InterPro" id="IPR000250">
    <property type="entry name" value="Peptidase_G1"/>
</dbReference>
<evidence type="ECO:0000256" key="1">
    <source>
        <dbReference type="SAM" id="MobiDB-lite"/>
    </source>
</evidence>
<dbReference type="CDD" id="cd13426">
    <property type="entry name" value="Peptidase_G1"/>
    <property type="match status" value="1"/>
</dbReference>
<evidence type="ECO:0000256" key="2">
    <source>
        <dbReference type="SAM" id="SignalP"/>
    </source>
</evidence>
<keyword evidence="4" id="KW-1185">Reference proteome</keyword>
<dbReference type="PANTHER" id="PTHR37536:SF1">
    <property type="entry name" value="ASPERGILLOPEPSIN, PUTAITVE (AFU_ORTHOLOGUE AFUA_7G01200)"/>
    <property type="match status" value="1"/>
</dbReference>
<evidence type="ECO:0000313" key="4">
    <source>
        <dbReference type="Proteomes" id="UP001623660"/>
    </source>
</evidence>
<accession>A0ABW8SUG5</accession>
<reference evidence="3 4" key="1">
    <citation type="submission" date="2024-11" db="EMBL/GenBank/DDBJ databases">
        <authorList>
            <person name="Heng Y.C."/>
            <person name="Lim A.C.H."/>
            <person name="Lee J.K.Y."/>
            <person name="Kittelmann S."/>
        </authorList>
    </citation>
    <scope>NUCLEOTIDE SEQUENCE [LARGE SCALE GENOMIC DNA]</scope>
    <source>
        <strain evidence="3 4">WILCCON 0269</strain>
    </source>
</reference>
<dbReference type="InterPro" id="IPR038656">
    <property type="entry name" value="Peptidase_G1_sf"/>
</dbReference>
<comment type="caution">
    <text evidence="3">The sequence shown here is derived from an EMBL/GenBank/DDBJ whole genome shotgun (WGS) entry which is preliminary data.</text>
</comment>
<gene>
    <name evidence="3" type="ORF">ACJDU8_24235</name>
</gene>
<dbReference type="Gene3D" id="2.60.120.700">
    <property type="entry name" value="Peptidase G1"/>
    <property type="match status" value="1"/>
</dbReference>
<proteinExistence type="predicted"/>
<dbReference type="EMBL" id="JBJHZX010000074">
    <property type="protein sequence ID" value="MFL0198638.1"/>
    <property type="molecule type" value="Genomic_DNA"/>
</dbReference>
<feature type="region of interest" description="Disordered" evidence="1">
    <location>
        <begin position="267"/>
        <end position="290"/>
    </location>
</feature>
<dbReference type="PANTHER" id="PTHR37536">
    <property type="entry name" value="PUTATIVE (AFU_ORTHOLOGUE AFUA_3G02970)-RELATED"/>
    <property type="match status" value="1"/>
</dbReference>
<feature type="signal peptide" evidence="2">
    <location>
        <begin position="1"/>
        <end position="26"/>
    </location>
</feature>
<dbReference type="Pfam" id="PF01828">
    <property type="entry name" value="Peptidase_A4"/>
    <property type="match status" value="1"/>
</dbReference>
<dbReference type="InterPro" id="IPR013320">
    <property type="entry name" value="ConA-like_dom_sf"/>
</dbReference>
<feature type="chain" id="PRO_5046795617" evidence="2">
    <location>
        <begin position="27"/>
        <end position="309"/>
    </location>
</feature>
<feature type="compositionally biased region" description="Low complexity" evidence="1">
    <location>
        <begin position="275"/>
        <end position="284"/>
    </location>
</feature>
<sequence length="309" mass="32929">MKTILKKVPIILLVALVGFGGSTVHGASSQPITNDQYVLSGYFPNRNLRQSGQLQDTVATTQLPANTQQSSNWGGYIVTPTSDSSYTSVSGSWTIPSISATQQDAVAAQWIGLGGVSTTDLLQMGTIEEIQNGQPTAEVFWEQLPDVAQNVLSVPIGSTINVSIAESSSSTWNLTFTANTPDGQTQTQTISTTLDSSYDQEIGTSAEWISEDPSNTDGQLFPLANMGTVKYQSAMVNGQALNASGNTVQPIAMVSSSGAIVISPSELGADGESFTTTNTNSTSTRRSRRRLPRQILRHSRSFEIQISIN</sequence>
<organism evidence="3 4">
    <name type="scientific">Candidatus Clostridium eludens</name>
    <dbReference type="NCBI Taxonomy" id="3381663"/>
    <lineage>
        <taxon>Bacteria</taxon>
        <taxon>Bacillati</taxon>
        <taxon>Bacillota</taxon>
        <taxon>Clostridia</taxon>
        <taxon>Eubacteriales</taxon>
        <taxon>Clostridiaceae</taxon>
        <taxon>Clostridium</taxon>
    </lineage>
</organism>
<dbReference type="Proteomes" id="UP001623660">
    <property type="component" value="Unassembled WGS sequence"/>
</dbReference>
<name>A0ABW8SUG5_9CLOT</name>
<keyword evidence="2" id="KW-0732">Signal</keyword>